<dbReference type="SUPFAM" id="SSF52540">
    <property type="entry name" value="P-loop containing nucleoside triphosphate hydrolases"/>
    <property type="match status" value="1"/>
</dbReference>
<evidence type="ECO:0000256" key="8">
    <source>
        <dbReference type="ARBA" id="ARBA00023212"/>
    </source>
</evidence>
<feature type="binding site" evidence="10">
    <location>
        <begin position="96"/>
        <end position="103"/>
    </location>
    <ligand>
        <name>ATP</name>
        <dbReference type="ChEBI" id="CHEBI:30616"/>
    </ligand>
</feature>
<keyword evidence="5 10" id="KW-0067">ATP-binding</keyword>
<proteinExistence type="inferred from homology"/>
<name>A0AAU9IMI9_9CILI</name>
<evidence type="ECO:0000256" key="12">
    <source>
        <dbReference type="SAM" id="Coils"/>
    </source>
</evidence>
<dbReference type="InterPro" id="IPR027417">
    <property type="entry name" value="P-loop_NTPase"/>
</dbReference>
<dbReference type="PANTHER" id="PTHR47968">
    <property type="entry name" value="CENTROMERE PROTEIN E"/>
    <property type="match status" value="1"/>
</dbReference>
<dbReference type="GO" id="GO:0005524">
    <property type="term" value="F:ATP binding"/>
    <property type="evidence" value="ECO:0007669"/>
    <property type="project" value="UniProtKB-UniRule"/>
</dbReference>
<dbReference type="Pfam" id="PF00225">
    <property type="entry name" value="Kinesin"/>
    <property type="match status" value="1"/>
</dbReference>
<keyword evidence="2" id="KW-0963">Cytoplasm</keyword>
<dbReference type="PROSITE" id="PS50067">
    <property type="entry name" value="KINESIN_MOTOR_2"/>
    <property type="match status" value="1"/>
</dbReference>
<dbReference type="GO" id="GO:0005874">
    <property type="term" value="C:microtubule"/>
    <property type="evidence" value="ECO:0007669"/>
    <property type="project" value="UniProtKB-KW"/>
</dbReference>
<evidence type="ECO:0000256" key="2">
    <source>
        <dbReference type="ARBA" id="ARBA00022490"/>
    </source>
</evidence>
<dbReference type="PANTHER" id="PTHR47968:SF75">
    <property type="entry name" value="CENTROMERE-ASSOCIATED PROTEIN E"/>
    <property type="match status" value="1"/>
</dbReference>
<keyword evidence="6 12" id="KW-0175">Coiled coil</keyword>
<evidence type="ECO:0000256" key="7">
    <source>
        <dbReference type="ARBA" id="ARBA00023175"/>
    </source>
</evidence>
<evidence type="ECO:0000256" key="1">
    <source>
        <dbReference type="ARBA" id="ARBA00004245"/>
    </source>
</evidence>
<protein>
    <recommendedName>
        <fullName evidence="11">Kinesin-like protein</fullName>
    </recommendedName>
</protein>
<dbReference type="GO" id="GO:0008017">
    <property type="term" value="F:microtubule binding"/>
    <property type="evidence" value="ECO:0007669"/>
    <property type="project" value="InterPro"/>
</dbReference>
<evidence type="ECO:0000256" key="11">
    <source>
        <dbReference type="RuleBase" id="RU000394"/>
    </source>
</evidence>
<dbReference type="CDD" id="cd01369">
    <property type="entry name" value="KISc_KHC_KIF5"/>
    <property type="match status" value="1"/>
</dbReference>
<dbReference type="AlphaFoldDB" id="A0AAU9IMI9"/>
<dbReference type="PROSITE" id="PS00411">
    <property type="entry name" value="KINESIN_MOTOR_1"/>
    <property type="match status" value="1"/>
</dbReference>
<feature type="domain" description="Kinesin motor" evidence="13">
    <location>
        <begin position="11"/>
        <end position="338"/>
    </location>
</feature>
<evidence type="ECO:0000256" key="5">
    <source>
        <dbReference type="ARBA" id="ARBA00022840"/>
    </source>
</evidence>
<feature type="coiled-coil region" evidence="12">
    <location>
        <begin position="575"/>
        <end position="683"/>
    </location>
</feature>
<dbReference type="CDD" id="cd23649">
    <property type="entry name" value="Khc_CBD_cc"/>
    <property type="match status" value="1"/>
</dbReference>
<dbReference type="InterPro" id="IPR036961">
    <property type="entry name" value="Kinesin_motor_dom_sf"/>
</dbReference>
<dbReference type="FunFam" id="3.40.850.10:FF:000019">
    <property type="entry name" value="Kinesin-like protein KIN-5D"/>
    <property type="match status" value="1"/>
</dbReference>
<dbReference type="InterPro" id="IPR059182">
    <property type="entry name" value="Khc_C"/>
</dbReference>
<keyword evidence="4 10" id="KW-0547">Nucleotide-binding</keyword>
<evidence type="ECO:0000256" key="9">
    <source>
        <dbReference type="ARBA" id="ARBA00034704"/>
    </source>
</evidence>
<dbReference type="InterPro" id="IPR027640">
    <property type="entry name" value="Kinesin-like_fam"/>
</dbReference>
<evidence type="ECO:0000313" key="15">
    <source>
        <dbReference type="Proteomes" id="UP001162131"/>
    </source>
</evidence>
<keyword evidence="15" id="KW-1185">Reference proteome</keyword>
<evidence type="ECO:0000256" key="4">
    <source>
        <dbReference type="ARBA" id="ARBA00022741"/>
    </source>
</evidence>
<evidence type="ECO:0000313" key="14">
    <source>
        <dbReference type="EMBL" id="CAG9315273.1"/>
    </source>
</evidence>
<dbReference type="Gene3D" id="3.40.850.10">
    <property type="entry name" value="Kinesin motor domain"/>
    <property type="match status" value="1"/>
</dbReference>
<comment type="caution">
    <text evidence="14">The sequence shown here is derived from an EMBL/GenBank/DDBJ whole genome shotgun (WGS) entry which is preliminary data.</text>
</comment>
<dbReference type="GO" id="GO:0003777">
    <property type="term" value="F:microtubule motor activity"/>
    <property type="evidence" value="ECO:0007669"/>
    <property type="project" value="InterPro"/>
</dbReference>
<keyword evidence="8" id="KW-0206">Cytoskeleton</keyword>
<reference evidence="14" key="1">
    <citation type="submission" date="2021-09" db="EMBL/GenBank/DDBJ databases">
        <authorList>
            <consortium name="AG Swart"/>
            <person name="Singh M."/>
            <person name="Singh A."/>
            <person name="Seah K."/>
            <person name="Emmerich C."/>
        </authorList>
    </citation>
    <scope>NUCLEOTIDE SEQUENCE</scope>
    <source>
        <strain evidence="14">ATCC30299</strain>
    </source>
</reference>
<dbReference type="PRINTS" id="PR00380">
    <property type="entry name" value="KINESINHEAVY"/>
</dbReference>
<dbReference type="GO" id="GO:0007018">
    <property type="term" value="P:microtubule-based movement"/>
    <property type="evidence" value="ECO:0007669"/>
    <property type="project" value="InterPro"/>
</dbReference>
<feature type="coiled-coil region" evidence="12">
    <location>
        <begin position="350"/>
        <end position="444"/>
    </location>
</feature>
<keyword evidence="3 11" id="KW-0493">Microtubule</keyword>
<evidence type="ECO:0000259" key="13">
    <source>
        <dbReference type="PROSITE" id="PS50067"/>
    </source>
</evidence>
<dbReference type="InterPro" id="IPR001752">
    <property type="entry name" value="Kinesin_motor_dom"/>
</dbReference>
<dbReference type="SMART" id="SM00129">
    <property type="entry name" value="KISc"/>
    <property type="match status" value="1"/>
</dbReference>
<gene>
    <name evidence="14" type="ORF">BSTOLATCC_MIC13047</name>
</gene>
<dbReference type="GO" id="GO:0007010">
    <property type="term" value="P:cytoskeleton organization"/>
    <property type="evidence" value="ECO:0007669"/>
    <property type="project" value="UniProtKB-ARBA"/>
</dbReference>
<comment type="similarity">
    <text evidence="9">Belongs to the TRAFAC class myosin-kinesin ATPase superfamily. Kinesin family. KIN-5/BimC subfamily.</text>
</comment>
<dbReference type="InterPro" id="IPR019821">
    <property type="entry name" value="Kinesin_motor_CS"/>
</dbReference>
<organism evidence="14 15">
    <name type="scientific">Blepharisma stoltei</name>
    <dbReference type="NCBI Taxonomy" id="1481888"/>
    <lineage>
        <taxon>Eukaryota</taxon>
        <taxon>Sar</taxon>
        <taxon>Alveolata</taxon>
        <taxon>Ciliophora</taxon>
        <taxon>Postciliodesmatophora</taxon>
        <taxon>Heterotrichea</taxon>
        <taxon>Heterotrichida</taxon>
        <taxon>Blepharismidae</taxon>
        <taxon>Blepharisma</taxon>
    </lineage>
</organism>
<dbReference type="EMBL" id="CAJZBQ010000013">
    <property type="protein sequence ID" value="CAG9315273.1"/>
    <property type="molecule type" value="Genomic_DNA"/>
</dbReference>
<keyword evidence="7 10" id="KW-0505">Motor protein</keyword>
<sequence>MQSVDQSSSTNVQVFCRFRPLDDHERSLPNQRFIEILPNSKSVIVHPNKESREDAQFYFDYIFDEFSSQQLVYDKGARSVIEAVMQGFNGTVFAYGQTSSGKTYTMFGPNLDDPEAMGIIPHMITTVFYNIENSDPTNEYTVKVCCFELYLEKIRDLFDTSKENLKIREDKMRGVYLEGLTEIYVSTGEEVHELMKYGHQTRAVGAHRMNNESSRSHLIFSIAVSQTSTEDFTTKVGKLHLIDLAGSEKVDKTGAEGTRLEEAKKINKSLTILGQVITALSEGKRGYIPYRDSKLTRILQDSLGGNSRTSLIITCSPSSWNELETISSLRFGMRAKMIKNTPKVNIESTVGELKLLLAAAKEEIHQKNKKIKRLENNQSQLEESMSMMDFEIDKKYEDVIKELEETRARLSLEISKNSKLNSELSQVQNNYDDLKSQFDALLAQSKLIDEEFQSVEEILKVKEEQIEQLTAFKNSYENGFTTANDAKLKLEQVIIEKDLEIELLRRKLKLSPTAFSEEDKVRQEQKRKEAQEKAIISKYAPSLLDLSMDSQIGDENWRLEKKNLIENLKLRIKQIIDLEIALDDSKNDYNSLENSMNLDAKEAKRRNDHLQRSLEQLTLMYHQLVNQNSALSVEKQILEKKSTRLSEKLKLIETSSAALKGELKRAKEEIDQLKEELNQPNYLKNTMGALAPLIPNSRIKKRIRGGGNQQLLATFAVQAKTYSNLRNSFNQFEVGK</sequence>
<accession>A0AAU9IMI9</accession>
<evidence type="ECO:0000256" key="3">
    <source>
        <dbReference type="ARBA" id="ARBA00022701"/>
    </source>
</evidence>
<dbReference type="Proteomes" id="UP001162131">
    <property type="component" value="Unassembled WGS sequence"/>
</dbReference>
<evidence type="ECO:0000256" key="6">
    <source>
        <dbReference type="ARBA" id="ARBA00023054"/>
    </source>
</evidence>
<evidence type="ECO:0000256" key="10">
    <source>
        <dbReference type="PROSITE-ProRule" id="PRU00283"/>
    </source>
</evidence>
<comment type="subcellular location">
    <subcellularLocation>
        <location evidence="1">Cytoplasm</location>
        <location evidence="1">Cytoskeleton</location>
    </subcellularLocation>
</comment>